<dbReference type="AlphaFoldDB" id="X0ZUM3"/>
<reference evidence="1" key="1">
    <citation type="journal article" date="2014" name="Front. Microbiol.">
        <title>High frequency of phylogenetically diverse reductive dehalogenase-homologous genes in deep subseafloor sedimentary metagenomes.</title>
        <authorList>
            <person name="Kawai M."/>
            <person name="Futagami T."/>
            <person name="Toyoda A."/>
            <person name="Takaki Y."/>
            <person name="Nishi S."/>
            <person name="Hori S."/>
            <person name="Arai W."/>
            <person name="Tsubouchi T."/>
            <person name="Morono Y."/>
            <person name="Uchiyama I."/>
            <person name="Ito T."/>
            <person name="Fujiyama A."/>
            <person name="Inagaki F."/>
            <person name="Takami H."/>
        </authorList>
    </citation>
    <scope>NUCLEOTIDE SEQUENCE</scope>
    <source>
        <strain evidence="1">Expedition CK06-06</strain>
    </source>
</reference>
<protein>
    <submittedName>
        <fullName evidence="1">Uncharacterized protein</fullName>
    </submittedName>
</protein>
<comment type="caution">
    <text evidence="1">The sequence shown here is derived from an EMBL/GenBank/DDBJ whole genome shotgun (WGS) entry which is preliminary data.</text>
</comment>
<name>X0ZUM3_9ZZZZ</name>
<organism evidence="1">
    <name type="scientific">marine sediment metagenome</name>
    <dbReference type="NCBI Taxonomy" id="412755"/>
    <lineage>
        <taxon>unclassified sequences</taxon>
        <taxon>metagenomes</taxon>
        <taxon>ecological metagenomes</taxon>
    </lineage>
</organism>
<accession>X0ZUM3</accession>
<evidence type="ECO:0000313" key="1">
    <source>
        <dbReference type="EMBL" id="GAG61672.1"/>
    </source>
</evidence>
<sequence length="110" mass="11458">MPVIQKEISVAANSVNDNILSGSSFEFLRSNSVVSIGLTGSATGLVANIQSGADIVLEESPLIVKTTMPVIPDDFAYNDVGVAGDRLVLRVRNTTAGALTVRAIVQVTSL</sequence>
<proteinExistence type="predicted"/>
<dbReference type="EMBL" id="BART01006333">
    <property type="protein sequence ID" value="GAG61672.1"/>
    <property type="molecule type" value="Genomic_DNA"/>
</dbReference>
<gene>
    <name evidence="1" type="ORF">S01H4_14447</name>
</gene>